<dbReference type="SUPFAM" id="SSF50978">
    <property type="entry name" value="WD40 repeat-like"/>
    <property type="match status" value="2"/>
</dbReference>
<feature type="repeat" description="WD" evidence="3">
    <location>
        <begin position="630"/>
        <end position="671"/>
    </location>
</feature>
<dbReference type="PANTHER" id="PTHR44129">
    <property type="entry name" value="WD REPEAT-CONTAINING PROTEIN POP1"/>
    <property type="match status" value="1"/>
</dbReference>
<feature type="repeat" description="WD" evidence="3">
    <location>
        <begin position="187"/>
        <end position="228"/>
    </location>
</feature>
<accession>A0A8H3E002</accession>
<dbReference type="InterPro" id="IPR019775">
    <property type="entry name" value="WD40_repeat_CS"/>
</dbReference>
<keyword evidence="1 3" id="KW-0853">WD repeat</keyword>
<dbReference type="PROSITE" id="PS00678">
    <property type="entry name" value="WD_REPEATS_1"/>
    <property type="match status" value="4"/>
</dbReference>
<evidence type="ECO:0000313" key="6">
    <source>
        <dbReference type="Proteomes" id="UP000663827"/>
    </source>
</evidence>
<sequence>MEVMNLTRDVSVSPSELTNVSGWATRHGGSQDLILLIQDAWRFATTIVSSPVGQSTPHIYVSMLPFLSSHSPIRKHYGDRMHGMVGVEGTAQDRRKGRLGGWVFKRGIYAACSSDCNLLAIVPRDCPGVISLVDVSSGRLVRDMSHDSVGSISCLAFSPDGTRVASGTDDKSIWVWDHNGQLVLGPITGHSGPIRSIVYSHNGAFIISGSEDHTIRIWDANSGNLAIPPLLGITDNILCIVIPPDDTKIISGSSDGTVRVWDMQSGCPVFDLITKYPGSIKFISASPNGKFIATGSQGRSVGVWDIQTGQAVAGPFSLTGPVTSVAISPDSLYISVGLLNGTIQIWDVLAGQVVSEQLRAHRGSTTMLAYSPDGARIISYSSDDGSLCVFDAHNATATVDTLLFHPERILSIDISPHGNYIISGSDCHSLRIWDRMTGELVNGPLTGHSGYVHIVHYSAHSHRILSCSHDGTLRQWDAQTGDAVQMDSPITAQSSTRDSSDVYFRCATYSPDGGYIATGSSESDVCIWCSSSGKMVVGPMHSPIIGFRSARAIMFSEDGMTVITGWFDGTVDMWNAKSGKLVSSIQSQFRYVSAFAFSADGLNNVIVESLCDKTMHQQITQTGDQAGGSFHGHTNNVSSAQYSPDGTRIVSGSHDKTVHIWDTQSATSIFGPLEGHTNWVRSVAYSPDGTFVASGSGDTTIRIWDVTTQSDSPQASIITFYQIDQPMLTQTCSSQDGT</sequence>
<evidence type="ECO:0000256" key="2">
    <source>
        <dbReference type="ARBA" id="ARBA00022737"/>
    </source>
</evidence>
<proteinExistence type="predicted"/>
<dbReference type="Proteomes" id="UP000663827">
    <property type="component" value="Unassembled WGS sequence"/>
</dbReference>
<dbReference type="InterPro" id="IPR020472">
    <property type="entry name" value="WD40_PAC1"/>
</dbReference>
<dbReference type="EMBL" id="CAJNJQ010001794">
    <property type="protein sequence ID" value="CAE7150245.1"/>
    <property type="molecule type" value="Genomic_DNA"/>
</dbReference>
<feature type="repeat" description="WD" evidence="3">
    <location>
        <begin position="402"/>
        <end position="443"/>
    </location>
</feature>
<feature type="repeat" description="WD" evidence="3">
    <location>
        <begin position="230"/>
        <end position="266"/>
    </location>
</feature>
<feature type="repeat" description="WD" evidence="3">
    <location>
        <begin position="273"/>
        <end position="314"/>
    </location>
</feature>
<feature type="repeat" description="WD" evidence="3">
    <location>
        <begin position="673"/>
        <end position="714"/>
    </location>
</feature>
<feature type="repeat" description="WD" evidence="3">
    <location>
        <begin position="322"/>
        <end position="356"/>
    </location>
</feature>
<keyword evidence="2" id="KW-0677">Repeat</keyword>
<evidence type="ECO:0000256" key="4">
    <source>
        <dbReference type="SAM" id="MobiDB-lite"/>
    </source>
</evidence>
<evidence type="ECO:0000256" key="3">
    <source>
        <dbReference type="PROSITE-ProRule" id="PRU00221"/>
    </source>
</evidence>
<dbReference type="PROSITE" id="PS50082">
    <property type="entry name" value="WD_REPEATS_2"/>
    <property type="match status" value="10"/>
</dbReference>
<dbReference type="AlphaFoldDB" id="A0A8H3E002"/>
<gene>
    <name evidence="5" type="ORF">RDB_LOCUS87568</name>
</gene>
<dbReference type="InterPro" id="IPR015943">
    <property type="entry name" value="WD40/YVTN_repeat-like_dom_sf"/>
</dbReference>
<feature type="repeat" description="WD" evidence="3">
    <location>
        <begin position="445"/>
        <end position="486"/>
    </location>
</feature>
<dbReference type="PRINTS" id="PR00320">
    <property type="entry name" value="GPROTEINBRPT"/>
</dbReference>
<feature type="repeat" description="WD" evidence="3">
    <location>
        <begin position="552"/>
        <end position="584"/>
    </location>
</feature>
<reference evidence="5" key="1">
    <citation type="submission" date="2021-01" db="EMBL/GenBank/DDBJ databases">
        <authorList>
            <person name="Kaushik A."/>
        </authorList>
    </citation>
    <scope>NUCLEOTIDE SEQUENCE</scope>
    <source>
        <strain evidence="5">AG5</strain>
    </source>
</reference>
<dbReference type="CDD" id="cd00200">
    <property type="entry name" value="WD40"/>
    <property type="match status" value="2"/>
</dbReference>
<name>A0A8H3E002_9AGAM</name>
<dbReference type="Gene3D" id="2.130.10.10">
    <property type="entry name" value="YVTN repeat-like/Quinoprotein amine dehydrogenase"/>
    <property type="match status" value="4"/>
</dbReference>
<comment type="caution">
    <text evidence="5">The sequence shown here is derived from an EMBL/GenBank/DDBJ whole genome shotgun (WGS) entry which is preliminary data.</text>
</comment>
<evidence type="ECO:0000256" key="1">
    <source>
        <dbReference type="ARBA" id="ARBA00022574"/>
    </source>
</evidence>
<dbReference type="Pfam" id="PF00400">
    <property type="entry name" value="WD40"/>
    <property type="match status" value="11"/>
</dbReference>
<evidence type="ECO:0000313" key="5">
    <source>
        <dbReference type="EMBL" id="CAE7150245.1"/>
    </source>
</evidence>
<organism evidence="5 6">
    <name type="scientific">Rhizoctonia solani</name>
    <dbReference type="NCBI Taxonomy" id="456999"/>
    <lineage>
        <taxon>Eukaryota</taxon>
        <taxon>Fungi</taxon>
        <taxon>Dikarya</taxon>
        <taxon>Basidiomycota</taxon>
        <taxon>Agaricomycotina</taxon>
        <taxon>Agaricomycetes</taxon>
        <taxon>Cantharellales</taxon>
        <taxon>Ceratobasidiaceae</taxon>
        <taxon>Rhizoctonia</taxon>
    </lineage>
</organism>
<dbReference type="SMART" id="SM00320">
    <property type="entry name" value="WD40"/>
    <property type="match status" value="12"/>
</dbReference>
<dbReference type="PROSITE" id="PS50294">
    <property type="entry name" value="WD_REPEATS_REGION"/>
    <property type="match status" value="8"/>
</dbReference>
<dbReference type="InterPro" id="IPR050349">
    <property type="entry name" value="WD_LIS1/nudF_dynein_reg"/>
</dbReference>
<feature type="region of interest" description="Disordered" evidence="4">
    <location>
        <begin position="623"/>
        <end position="646"/>
    </location>
</feature>
<dbReference type="InterPro" id="IPR001680">
    <property type="entry name" value="WD40_rpt"/>
</dbReference>
<protein>
    <submittedName>
        <fullName evidence="5">Uncharacterized protein</fullName>
    </submittedName>
</protein>
<feature type="compositionally biased region" description="Polar residues" evidence="4">
    <location>
        <begin position="632"/>
        <end position="644"/>
    </location>
</feature>
<feature type="repeat" description="WD" evidence="3">
    <location>
        <begin position="145"/>
        <end position="177"/>
    </location>
</feature>
<dbReference type="InterPro" id="IPR036322">
    <property type="entry name" value="WD40_repeat_dom_sf"/>
</dbReference>